<dbReference type="SMART" id="SM00317">
    <property type="entry name" value="SET"/>
    <property type="match status" value="1"/>
</dbReference>
<evidence type="ECO:0000256" key="3">
    <source>
        <dbReference type="ARBA" id="ARBA00022603"/>
    </source>
</evidence>
<keyword evidence="5" id="KW-0949">S-adenosyl-L-methionine</keyword>
<sequence length="158" mass="18153">MPRSIIVRRSPIHGNGMFAARDLPAEYRLIQYQGRLLTHAQADRRYGGSIESGHTFLFTLNDHYVLDGNEGGNSARWMNHSCEPNCQAVLHEHPGRDRRRDRIFIETLRPVRAGEELVYDYGIVLDVPHTQRLKAIWTCRCGTETCAGTLLKPKKRKR</sequence>
<dbReference type="SUPFAM" id="SSF82199">
    <property type="entry name" value="SET domain"/>
    <property type="match status" value="1"/>
</dbReference>
<gene>
    <name evidence="9" type="ORF">RM530_05345</name>
</gene>
<evidence type="ECO:0000313" key="9">
    <source>
        <dbReference type="EMBL" id="MDT0496788.1"/>
    </source>
</evidence>
<protein>
    <submittedName>
        <fullName evidence="9">SET domain-containing protein-lysine N-methyltransferase</fullName>
    </submittedName>
</protein>
<organism evidence="9 10">
    <name type="scientific">Banduia mediterranea</name>
    <dbReference type="NCBI Taxonomy" id="3075609"/>
    <lineage>
        <taxon>Bacteria</taxon>
        <taxon>Pseudomonadati</taxon>
        <taxon>Pseudomonadota</taxon>
        <taxon>Gammaproteobacteria</taxon>
        <taxon>Nevskiales</taxon>
        <taxon>Algiphilaceae</taxon>
        <taxon>Banduia</taxon>
    </lineage>
</organism>
<keyword evidence="3" id="KW-0489">Methyltransferase</keyword>
<keyword evidence="10" id="KW-1185">Reference proteome</keyword>
<evidence type="ECO:0000256" key="4">
    <source>
        <dbReference type="ARBA" id="ARBA00022679"/>
    </source>
</evidence>
<evidence type="ECO:0000256" key="5">
    <source>
        <dbReference type="ARBA" id="ARBA00022691"/>
    </source>
</evidence>
<dbReference type="EMBL" id="JAVRIC010000005">
    <property type="protein sequence ID" value="MDT0496788.1"/>
    <property type="molecule type" value="Genomic_DNA"/>
</dbReference>
<dbReference type="Gene3D" id="2.170.270.10">
    <property type="entry name" value="SET domain"/>
    <property type="match status" value="1"/>
</dbReference>
<dbReference type="InterPro" id="IPR001214">
    <property type="entry name" value="SET_dom"/>
</dbReference>
<dbReference type="InterPro" id="IPR046341">
    <property type="entry name" value="SET_dom_sf"/>
</dbReference>
<dbReference type="Pfam" id="PF00856">
    <property type="entry name" value="SET"/>
    <property type="match status" value="1"/>
</dbReference>
<accession>A0ABU2WFZ4</accession>
<comment type="caution">
    <text evidence="9">The sequence shown here is derived from an EMBL/GenBank/DDBJ whole genome shotgun (WGS) entry which is preliminary data.</text>
</comment>
<keyword evidence="7" id="KW-0862">Zinc</keyword>
<name>A0ABU2WFZ4_9GAMM</name>
<evidence type="ECO:0000256" key="1">
    <source>
        <dbReference type="ARBA" id="ARBA00004286"/>
    </source>
</evidence>
<dbReference type="RefSeq" id="WP_311364180.1">
    <property type="nucleotide sequence ID" value="NZ_JAVRIC010000005.1"/>
</dbReference>
<proteinExistence type="predicted"/>
<evidence type="ECO:0000256" key="2">
    <source>
        <dbReference type="ARBA" id="ARBA00022454"/>
    </source>
</evidence>
<evidence type="ECO:0000259" key="8">
    <source>
        <dbReference type="PROSITE" id="PS50280"/>
    </source>
</evidence>
<feature type="domain" description="SET" evidence="8">
    <location>
        <begin position="3"/>
        <end position="122"/>
    </location>
</feature>
<comment type="subcellular location">
    <subcellularLocation>
        <location evidence="1">Chromosome</location>
    </subcellularLocation>
</comment>
<evidence type="ECO:0000256" key="6">
    <source>
        <dbReference type="ARBA" id="ARBA00022723"/>
    </source>
</evidence>
<reference evidence="9 10" key="1">
    <citation type="submission" date="2023-09" db="EMBL/GenBank/DDBJ databases">
        <authorList>
            <person name="Rey-Velasco X."/>
        </authorList>
    </citation>
    <scope>NUCLEOTIDE SEQUENCE [LARGE SCALE GENOMIC DNA]</scope>
    <source>
        <strain evidence="9 10">W345</strain>
    </source>
</reference>
<evidence type="ECO:0000256" key="7">
    <source>
        <dbReference type="ARBA" id="ARBA00022833"/>
    </source>
</evidence>
<dbReference type="PROSITE" id="PS50280">
    <property type="entry name" value="SET"/>
    <property type="match status" value="1"/>
</dbReference>
<evidence type="ECO:0000313" key="10">
    <source>
        <dbReference type="Proteomes" id="UP001254608"/>
    </source>
</evidence>
<dbReference type="Proteomes" id="UP001254608">
    <property type="component" value="Unassembled WGS sequence"/>
</dbReference>
<keyword evidence="2" id="KW-0158">Chromosome</keyword>
<keyword evidence="4" id="KW-0808">Transferase</keyword>
<dbReference type="PANTHER" id="PTHR46223:SF3">
    <property type="entry name" value="HISTONE-LYSINE N-METHYLTRANSFERASE SET-23"/>
    <property type="match status" value="1"/>
</dbReference>
<dbReference type="InterPro" id="IPR050973">
    <property type="entry name" value="H3K9_Histone-Lys_N-MTase"/>
</dbReference>
<dbReference type="PANTHER" id="PTHR46223">
    <property type="entry name" value="HISTONE-LYSINE N-METHYLTRANSFERASE SUV39H"/>
    <property type="match status" value="1"/>
</dbReference>
<keyword evidence="6" id="KW-0479">Metal-binding</keyword>